<keyword evidence="2" id="KW-1185">Reference proteome</keyword>
<organism evidence="1 2">
    <name type="scientific">Roseibium litorale</name>
    <dbReference type="NCBI Taxonomy" id="2803841"/>
    <lineage>
        <taxon>Bacteria</taxon>
        <taxon>Pseudomonadati</taxon>
        <taxon>Pseudomonadota</taxon>
        <taxon>Alphaproteobacteria</taxon>
        <taxon>Hyphomicrobiales</taxon>
        <taxon>Stappiaceae</taxon>
        <taxon>Roseibium</taxon>
    </lineage>
</organism>
<sequence>MSSDPKPFLSAPVQTSAEQSLPCNMTFSYSKLAEGNYAVSLFGFTAGPPATINSPQLIVSGYNPAAFFNGWSLGGQYGAYAMAYLGEDNGVPALFFQGWITSIESGAAFQYVSYTFPLS</sequence>
<evidence type="ECO:0000313" key="2">
    <source>
        <dbReference type="Proteomes" id="UP000632063"/>
    </source>
</evidence>
<reference evidence="2" key="1">
    <citation type="submission" date="2020-09" db="EMBL/GenBank/DDBJ databases">
        <title>The genome sequence of strain Labrenzia suaedae 4C16A.</title>
        <authorList>
            <person name="Liu Y."/>
        </authorList>
    </citation>
    <scope>NUCLEOTIDE SEQUENCE [LARGE SCALE GENOMIC DNA]</scope>
    <source>
        <strain evidence="2">4C16A</strain>
    </source>
</reference>
<comment type="caution">
    <text evidence="1">The sequence shown here is derived from an EMBL/GenBank/DDBJ whole genome shotgun (WGS) entry which is preliminary data.</text>
</comment>
<reference evidence="1 2" key="2">
    <citation type="journal article" date="2021" name="Int. J. Syst. Evol. Microbiol.">
        <title>Roseibium litorale sp. nov., isolated from a tidal flat sediment and proposal for the reclassification of Labrenzia polysiphoniae as Roseibium polysiphoniae comb. nov.</title>
        <authorList>
            <person name="Liu Y."/>
            <person name="Pei T."/>
            <person name="Du J."/>
            <person name="Chao M."/>
            <person name="Deng M.R."/>
            <person name="Zhu H."/>
        </authorList>
    </citation>
    <scope>NUCLEOTIDE SEQUENCE [LARGE SCALE GENOMIC DNA]</scope>
    <source>
        <strain evidence="1 2">4C16A</strain>
    </source>
</reference>
<name>A0ABR9CQT5_9HYPH</name>
<accession>A0ABR9CQT5</accession>
<protein>
    <submittedName>
        <fullName evidence="1">Uncharacterized protein</fullName>
    </submittedName>
</protein>
<dbReference type="EMBL" id="JACYXI010000010">
    <property type="protein sequence ID" value="MBD8893024.1"/>
    <property type="molecule type" value="Genomic_DNA"/>
</dbReference>
<dbReference type="RefSeq" id="WP_192149144.1">
    <property type="nucleotide sequence ID" value="NZ_JACYXI010000010.1"/>
</dbReference>
<evidence type="ECO:0000313" key="1">
    <source>
        <dbReference type="EMBL" id="MBD8893024.1"/>
    </source>
</evidence>
<proteinExistence type="predicted"/>
<gene>
    <name evidence="1" type="ORF">IG616_15890</name>
</gene>
<dbReference type="Proteomes" id="UP000632063">
    <property type="component" value="Unassembled WGS sequence"/>
</dbReference>